<accession>A0ABW3XZS2</accession>
<dbReference type="PROSITE" id="PS51257">
    <property type="entry name" value="PROKAR_LIPOPROTEIN"/>
    <property type="match status" value="1"/>
</dbReference>
<organism evidence="3 4">
    <name type="scientific">Namhaeicola litoreus</name>
    <dbReference type="NCBI Taxonomy" id="1052145"/>
    <lineage>
        <taxon>Bacteria</taxon>
        <taxon>Pseudomonadati</taxon>
        <taxon>Bacteroidota</taxon>
        <taxon>Flavobacteriia</taxon>
        <taxon>Flavobacteriales</taxon>
        <taxon>Flavobacteriaceae</taxon>
        <taxon>Namhaeicola</taxon>
    </lineage>
</organism>
<dbReference type="PANTHER" id="PTHR36845:SF1">
    <property type="entry name" value="HYDROLASE, PUTATIVE (AFU_ORTHOLOGUE AFUA_7G05090)-RELATED"/>
    <property type="match status" value="1"/>
</dbReference>
<dbReference type="GO" id="GO:0016787">
    <property type="term" value="F:hydrolase activity"/>
    <property type="evidence" value="ECO:0007669"/>
    <property type="project" value="UniProtKB-KW"/>
</dbReference>
<protein>
    <submittedName>
        <fullName evidence="3">Glycoside hydrolase family 88 protein</fullName>
    </submittedName>
</protein>
<comment type="caution">
    <text evidence="3">The sequence shown here is derived from an EMBL/GenBank/DDBJ whole genome shotgun (WGS) entry which is preliminary data.</text>
</comment>
<dbReference type="InterPro" id="IPR052369">
    <property type="entry name" value="UG_Glycosaminoglycan_Hydrolase"/>
</dbReference>
<gene>
    <name evidence="3" type="ORF">ACFQ39_05590</name>
</gene>
<dbReference type="SUPFAM" id="SSF48208">
    <property type="entry name" value="Six-hairpin glycosidases"/>
    <property type="match status" value="1"/>
</dbReference>
<evidence type="ECO:0000256" key="2">
    <source>
        <dbReference type="ARBA" id="ARBA00038358"/>
    </source>
</evidence>
<dbReference type="Proteomes" id="UP001597201">
    <property type="component" value="Unassembled WGS sequence"/>
</dbReference>
<sequence>MIKVNHIYIFLGLTLLFFSCKSEEKNETSTTKTESKIVLEDRFQYLLDYPVDAAGFPRSMSLDPQEIHKVPSKDWTSGFFPGNLWLIYKLTEEESFKTKAMEWTALMEDQKYNAGTHDMGFKIYCSFGEGYEITKNEDYKKVILESAQTLSTRYNDKVGSLRSWDFNKDIWDFPVIVDNMMNLELLFVATQMSGDSSYHKIAVNHANTTLKNHVRPDHSIFHVVDYDPVSGKVNDKYTHQGFSTESSWARGQSWGIYGFTMAYRFTKNPDYLAQAEATAKFFMEHPNLPDDGIPYWDFDDPAIPNAQRDASAAAVAASAVLELFTITKKQVYLDYANKVLASLNSEEYLLDASIQAPFILKHSTGNWPKKDEMDEPIVYADYYFLEALIRQKDL</sequence>
<dbReference type="Pfam" id="PF07470">
    <property type="entry name" value="Glyco_hydro_88"/>
    <property type="match status" value="1"/>
</dbReference>
<dbReference type="InterPro" id="IPR012341">
    <property type="entry name" value="6hp_glycosidase-like_sf"/>
</dbReference>
<dbReference type="InterPro" id="IPR010905">
    <property type="entry name" value="Glyco_hydro_88"/>
</dbReference>
<dbReference type="PANTHER" id="PTHR36845">
    <property type="entry name" value="HYDROLASE, PUTATIVE (AFU_ORTHOLOGUE AFUA_7G05090)-RELATED"/>
    <property type="match status" value="1"/>
</dbReference>
<evidence type="ECO:0000313" key="3">
    <source>
        <dbReference type="EMBL" id="MFD1315081.1"/>
    </source>
</evidence>
<proteinExistence type="inferred from homology"/>
<reference evidence="4" key="1">
    <citation type="journal article" date="2019" name="Int. J. Syst. Evol. Microbiol.">
        <title>The Global Catalogue of Microorganisms (GCM) 10K type strain sequencing project: providing services to taxonomists for standard genome sequencing and annotation.</title>
        <authorList>
            <consortium name="The Broad Institute Genomics Platform"/>
            <consortium name="The Broad Institute Genome Sequencing Center for Infectious Disease"/>
            <person name="Wu L."/>
            <person name="Ma J."/>
        </authorList>
    </citation>
    <scope>NUCLEOTIDE SEQUENCE [LARGE SCALE GENOMIC DNA]</scope>
    <source>
        <strain evidence="4">CCUG 61485</strain>
    </source>
</reference>
<dbReference type="Gene3D" id="1.50.10.10">
    <property type="match status" value="1"/>
</dbReference>
<keyword evidence="4" id="KW-1185">Reference proteome</keyword>
<comment type="similarity">
    <text evidence="2">Belongs to the glycosyl hydrolase 88 family.</text>
</comment>
<dbReference type="InterPro" id="IPR008928">
    <property type="entry name" value="6-hairpin_glycosidase_sf"/>
</dbReference>
<dbReference type="EMBL" id="JBHTMY010000002">
    <property type="protein sequence ID" value="MFD1315081.1"/>
    <property type="molecule type" value="Genomic_DNA"/>
</dbReference>
<dbReference type="RefSeq" id="WP_377177004.1">
    <property type="nucleotide sequence ID" value="NZ_JBHTMY010000002.1"/>
</dbReference>
<evidence type="ECO:0000313" key="4">
    <source>
        <dbReference type="Proteomes" id="UP001597201"/>
    </source>
</evidence>
<name>A0ABW3XZS2_9FLAO</name>
<evidence type="ECO:0000256" key="1">
    <source>
        <dbReference type="ARBA" id="ARBA00022801"/>
    </source>
</evidence>
<keyword evidence="1 3" id="KW-0378">Hydrolase</keyword>